<evidence type="ECO:0000313" key="3">
    <source>
        <dbReference type="EMBL" id="CRG82764.1"/>
    </source>
</evidence>
<name>A0A0U1LIC5_TALIS</name>
<feature type="domain" description="EthD" evidence="2">
    <location>
        <begin position="32"/>
        <end position="112"/>
    </location>
</feature>
<sequence length="169" mass="19157">MSSTARLLRLSIKLYKSAAFTDVQCHEFARGYIAKAAKIHAKHGITSYQLNYSPAPYRGFVAEMNKRNNRGWVIDDHDITVEFYYRNFAELNKVNGDPEFQALQASEEPYVNRENTVVSLAWVEKYVDESGVVNIVDEKSTYGPWDELVDLSTAVPDEVKAAWSKGGQQ</sequence>
<dbReference type="Pfam" id="PF07110">
    <property type="entry name" value="EthD"/>
    <property type="match status" value="1"/>
</dbReference>
<dbReference type="OrthoDB" id="4214639at2759"/>
<dbReference type="STRING" id="28573.A0A0U1LIC5"/>
<reference evidence="3 4" key="1">
    <citation type="submission" date="2015-04" db="EMBL/GenBank/DDBJ databases">
        <authorList>
            <person name="Syromyatnikov M.Y."/>
            <person name="Popov V.N."/>
        </authorList>
    </citation>
    <scope>NUCLEOTIDE SEQUENCE [LARGE SCALE GENOMIC DNA]</scope>
    <source>
        <strain evidence="3">WF-38-12</strain>
    </source>
</reference>
<evidence type="ECO:0000259" key="2">
    <source>
        <dbReference type="Pfam" id="PF07110"/>
    </source>
</evidence>
<accession>A0A0U1LIC5</accession>
<dbReference type="EMBL" id="CVMT01000001">
    <property type="protein sequence ID" value="CRG82764.1"/>
    <property type="molecule type" value="Genomic_DNA"/>
</dbReference>
<organism evidence="3 4">
    <name type="scientific">Talaromyces islandicus</name>
    <name type="common">Penicillium islandicum</name>
    <dbReference type="NCBI Taxonomy" id="28573"/>
    <lineage>
        <taxon>Eukaryota</taxon>
        <taxon>Fungi</taxon>
        <taxon>Dikarya</taxon>
        <taxon>Ascomycota</taxon>
        <taxon>Pezizomycotina</taxon>
        <taxon>Eurotiomycetes</taxon>
        <taxon>Eurotiomycetidae</taxon>
        <taxon>Eurotiales</taxon>
        <taxon>Trichocomaceae</taxon>
        <taxon>Talaromyces</taxon>
        <taxon>Talaromyces sect. Islandici</taxon>
    </lineage>
</organism>
<dbReference type="AlphaFoldDB" id="A0A0U1LIC5"/>
<protein>
    <recommendedName>
        <fullName evidence="2">EthD domain-containing protein</fullName>
    </recommendedName>
</protein>
<dbReference type="Proteomes" id="UP000054383">
    <property type="component" value="Unassembled WGS sequence"/>
</dbReference>
<dbReference type="GO" id="GO:0016491">
    <property type="term" value="F:oxidoreductase activity"/>
    <property type="evidence" value="ECO:0007669"/>
    <property type="project" value="InterPro"/>
</dbReference>
<dbReference type="InterPro" id="IPR009799">
    <property type="entry name" value="EthD_dom"/>
</dbReference>
<dbReference type="OMA" id="GWVIDDH"/>
<evidence type="ECO:0000313" key="4">
    <source>
        <dbReference type="Proteomes" id="UP000054383"/>
    </source>
</evidence>
<keyword evidence="4" id="KW-1185">Reference proteome</keyword>
<comment type="similarity">
    <text evidence="1">Belongs to the tpcK family.</text>
</comment>
<evidence type="ECO:0000256" key="1">
    <source>
        <dbReference type="ARBA" id="ARBA00005986"/>
    </source>
</evidence>
<proteinExistence type="inferred from homology"/>
<gene>
    <name evidence="3" type="ORF">PISL3812_00110</name>
</gene>